<feature type="chain" id="PRO_5012321057" evidence="4">
    <location>
        <begin position="34"/>
        <end position="431"/>
    </location>
</feature>
<dbReference type="STRING" id="1048205.AB852_10390"/>
<dbReference type="AlphaFoldDB" id="A0A1Q4V9W9"/>
<comment type="caution">
    <text evidence="5">The sequence shown here is derived from an EMBL/GenBank/DDBJ whole genome shotgun (WGS) entry which is preliminary data.</text>
</comment>
<dbReference type="PANTHER" id="PTHR43649">
    <property type="entry name" value="ARABINOSE-BINDING PROTEIN-RELATED"/>
    <property type="match status" value="1"/>
</dbReference>
<dbReference type="RefSeq" id="WP_073786371.1">
    <property type="nucleotide sequence ID" value="NZ_JBITHB010000002.1"/>
</dbReference>
<dbReference type="InterPro" id="IPR006059">
    <property type="entry name" value="SBP"/>
</dbReference>
<dbReference type="InterPro" id="IPR050490">
    <property type="entry name" value="Bact_solute-bd_prot1"/>
</dbReference>
<dbReference type="CDD" id="cd14750">
    <property type="entry name" value="PBP2_TMBP"/>
    <property type="match status" value="1"/>
</dbReference>
<comment type="similarity">
    <text evidence="1">Belongs to the bacterial solute-binding protein 1 family.</text>
</comment>
<sequence>MRGVGDDLVRRLRLTGRAALATALLLTALTASGAERDPVGAASDGRGPLTMVTGRDLTRYLHRVLDDWNRARPAERVELVELPEAADEVHAQMRDSLRAGSTRFDVLNIDVAWTAEFAGHGWIAPLDRSALPLDSLLPPVLDTGTYRGRLYAAPYVTNAGLLYYRKDILAREGLGPPRTWDELADQAATLSAEYGMQGYAGQLLPYEGLTVNVTEAIQSAGGSLTGPDGEITVASPAALEGLRFLTDGLREGWIPEQALTYKEETSRLAFQSGELLFLRNWPYVYALASAPGSPVAGKVGAVPLPGRDGPGAGVLGGSNLAVNARSPHPRSAADLLAHLLGEKAQRQVLTEGALPPVRASLYSDPALVRRFPYLPELARGVRSARVRLTSVHYEQVSLAVAAVTHGALTQRVPPEEALLRLDRELGDILGR</sequence>
<dbReference type="Pfam" id="PF01547">
    <property type="entry name" value="SBP_bac_1"/>
    <property type="match status" value="1"/>
</dbReference>
<evidence type="ECO:0000256" key="3">
    <source>
        <dbReference type="ARBA" id="ARBA00022729"/>
    </source>
</evidence>
<keyword evidence="3 4" id="KW-0732">Signal</keyword>
<dbReference type="PANTHER" id="PTHR43649:SF34">
    <property type="entry name" value="ABC TRANSPORTER PERIPLASMIC-BINDING PROTEIN YCJN-RELATED"/>
    <property type="match status" value="1"/>
</dbReference>
<keyword evidence="6" id="KW-1185">Reference proteome</keyword>
<keyword evidence="2" id="KW-0813">Transport</keyword>
<evidence type="ECO:0000313" key="6">
    <source>
        <dbReference type="Proteomes" id="UP000186455"/>
    </source>
</evidence>
<evidence type="ECO:0000256" key="1">
    <source>
        <dbReference type="ARBA" id="ARBA00008520"/>
    </source>
</evidence>
<dbReference type="EMBL" id="LFBV01000002">
    <property type="protein sequence ID" value="OKH94635.1"/>
    <property type="molecule type" value="Genomic_DNA"/>
</dbReference>
<accession>A0A1Q4V9W9</accession>
<protein>
    <submittedName>
        <fullName evidence="5">ABC transporter substrate-binding protein</fullName>
    </submittedName>
</protein>
<dbReference type="SUPFAM" id="SSF53850">
    <property type="entry name" value="Periplasmic binding protein-like II"/>
    <property type="match status" value="1"/>
</dbReference>
<dbReference type="Gene3D" id="3.40.190.10">
    <property type="entry name" value="Periplasmic binding protein-like II"/>
    <property type="match status" value="2"/>
</dbReference>
<name>A0A1Q4V9W9_9ACTN</name>
<proteinExistence type="inferred from homology"/>
<evidence type="ECO:0000256" key="4">
    <source>
        <dbReference type="SAM" id="SignalP"/>
    </source>
</evidence>
<dbReference type="Proteomes" id="UP000186455">
    <property type="component" value="Unassembled WGS sequence"/>
</dbReference>
<reference evidence="5 6" key="1">
    <citation type="submission" date="2015-06" db="EMBL/GenBank/DDBJ databases">
        <title>Cloning and characterization of the uncialamcin biosynthetic gene cluster.</title>
        <authorList>
            <person name="Yan X."/>
            <person name="Huang T."/>
            <person name="Ge H."/>
            <person name="Shen B."/>
        </authorList>
    </citation>
    <scope>NUCLEOTIDE SEQUENCE [LARGE SCALE GENOMIC DNA]</scope>
    <source>
        <strain evidence="5 6">DCA2648</strain>
    </source>
</reference>
<evidence type="ECO:0000256" key="2">
    <source>
        <dbReference type="ARBA" id="ARBA00022448"/>
    </source>
</evidence>
<gene>
    <name evidence="5" type="ORF">AB852_10390</name>
</gene>
<organism evidence="5 6">
    <name type="scientific">Streptomyces uncialis</name>
    <dbReference type="NCBI Taxonomy" id="1048205"/>
    <lineage>
        <taxon>Bacteria</taxon>
        <taxon>Bacillati</taxon>
        <taxon>Actinomycetota</taxon>
        <taxon>Actinomycetes</taxon>
        <taxon>Kitasatosporales</taxon>
        <taxon>Streptomycetaceae</taxon>
        <taxon>Streptomyces</taxon>
    </lineage>
</organism>
<feature type="signal peptide" evidence="4">
    <location>
        <begin position="1"/>
        <end position="33"/>
    </location>
</feature>
<evidence type="ECO:0000313" key="5">
    <source>
        <dbReference type="EMBL" id="OKH94635.1"/>
    </source>
</evidence>